<keyword evidence="5 8" id="KW-1133">Transmembrane helix</keyword>
<dbReference type="InterPro" id="IPR039859">
    <property type="entry name" value="PFA4/ZDH16/20/ERF2-like"/>
</dbReference>
<reference evidence="11" key="1">
    <citation type="submission" date="2019-08" db="EMBL/GenBank/DDBJ databases">
        <title>Reference gene set and small RNA set construction with multiple tissues from Davidia involucrata Baill.</title>
        <authorList>
            <person name="Yang H."/>
            <person name="Zhou C."/>
            <person name="Li G."/>
            <person name="Wang J."/>
            <person name="Gao P."/>
            <person name="Wang M."/>
            <person name="Wang R."/>
            <person name="Zhao Y."/>
        </authorList>
    </citation>
    <scope>NUCLEOTIDE SEQUENCE</scope>
    <source>
        <tissue evidence="11">Mixed with DoveR01_LX</tissue>
    </source>
</reference>
<evidence type="ECO:0000256" key="8">
    <source>
        <dbReference type="RuleBase" id="RU079119"/>
    </source>
</evidence>
<evidence type="ECO:0000256" key="3">
    <source>
        <dbReference type="ARBA" id="ARBA00022679"/>
    </source>
</evidence>
<feature type="transmembrane region" description="Helical" evidence="8">
    <location>
        <begin position="251"/>
        <end position="274"/>
    </location>
</feature>
<comment type="subcellular location">
    <subcellularLocation>
        <location evidence="1">Endomembrane system</location>
        <topology evidence="1">Multi-pass membrane protein</topology>
    </subcellularLocation>
</comment>
<dbReference type="EMBL" id="GHES01021652">
    <property type="protein sequence ID" value="MPA52211.1"/>
    <property type="molecule type" value="Transcribed_RNA"/>
</dbReference>
<dbReference type="Pfam" id="PF01529">
    <property type="entry name" value="DHHC"/>
    <property type="match status" value="1"/>
</dbReference>
<dbReference type="GO" id="GO:0006612">
    <property type="term" value="P:protein targeting to membrane"/>
    <property type="evidence" value="ECO:0007669"/>
    <property type="project" value="TreeGrafter"/>
</dbReference>
<keyword evidence="6 8" id="KW-0472">Membrane</keyword>
<feature type="transmembrane region" description="Helical" evidence="8">
    <location>
        <begin position="54"/>
        <end position="76"/>
    </location>
</feature>
<protein>
    <recommendedName>
        <fullName evidence="8">S-acyltransferase</fullName>
        <ecNumber evidence="8">2.3.1.225</ecNumber>
    </recommendedName>
    <alternativeName>
        <fullName evidence="8">Palmitoyltransferase</fullName>
    </alternativeName>
</protein>
<evidence type="ECO:0000256" key="6">
    <source>
        <dbReference type="ARBA" id="ARBA00023136"/>
    </source>
</evidence>
<keyword evidence="7 8" id="KW-0012">Acyltransferase</keyword>
<dbReference type="EC" id="2.3.1.225" evidence="8"/>
<keyword evidence="4 8" id="KW-0812">Transmembrane</keyword>
<sequence>MIDNNYPNLGPSSSTSKAMSQHEPKPKRLFQVWKGSNRFICGGRLIFGPDVASLFLSTLLIAGPAIAFCIKIYSIIMDDKTKHAGRWYPILVVGAILTVLDITFLFLTSSRDPGIIPRNRNPPESDEAYDVATPSMEWVNGRTPHLKLPRTKDVLVNGHTIKVKYCDTCLLYRPPRASHCSICNNCVQRFDHHCPWVGQCIGIRNYRFFYTFISTSTILCVYVFAVSWVNIYLHDGSIWNAMSQDVLSDFLIVYCFIAVWFVGGLTVFHFYLICTNQTTYENFRYRYDNKENPYNKGIIRNLREIFLSKIPPSMNDFRALVQEEENMVESTTPNLVESIANSKEKIDIEMGSKLGEESGFSLPEILQNLDYDDIEDNFKSKEGSERIDSDPCLLLPFEFEQELKDYMKISIVEGGTNAEEKTEEGGSSNQTTAPVL</sequence>
<evidence type="ECO:0000313" key="11">
    <source>
        <dbReference type="EMBL" id="MPA52211.1"/>
    </source>
</evidence>
<organism evidence="11">
    <name type="scientific">Davidia involucrata</name>
    <name type="common">Dove tree</name>
    <dbReference type="NCBI Taxonomy" id="16924"/>
    <lineage>
        <taxon>Eukaryota</taxon>
        <taxon>Viridiplantae</taxon>
        <taxon>Streptophyta</taxon>
        <taxon>Embryophyta</taxon>
        <taxon>Tracheophyta</taxon>
        <taxon>Spermatophyta</taxon>
        <taxon>Magnoliopsida</taxon>
        <taxon>eudicotyledons</taxon>
        <taxon>Gunneridae</taxon>
        <taxon>Pentapetalae</taxon>
        <taxon>asterids</taxon>
        <taxon>Cornales</taxon>
        <taxon>Nyssaceae</taxon>
        <taxon>Davidia</taxon>
    </lineage>
</organism>
<dbReference type="PANTHER" id="PTHR22883">
    <property type="entry name" value="ZINC FINGER DHHC DOMAIN CONTAINING PROTEIN"/>
    <property type="match status" value="1"/>
</dbReference>
<dbReference type="PANTHER" id="PTHR22883:SF391">
    <property type="entry name" value="PROTEIN S-ACYLTRANSFERASE 3-RELATED"/>
    <property type="match status" value="1"/>
</dbReference>
<feature type="region of interest" description="Disordered" evidence="9">
    <location>
        <begin position="415"/>
        <end position="436"/>
    </location>
</feature>
<feature type="domain" description="Palmitoyltransferase DHHC" evidence="10">
    <location>
        <begin position="162"/>
        <end position="284"/>
    </location>
</feature>
<feature type="transmembrane region" description="Helical" evidence="8">
    <location>
        <begin position="208"/>
        <end position="231"/>
    </location>
</feature>
<feature type="region of interest" description="Disordered" evidence="9">
    <location>
        <begin position="1"/>
        <end position="23"/>
    </location>
</feature>
<evidence type="ECO:0000313" key="12">
    <source>
        <dbReference type="EMBL" id="MPA52213.1"/>
    </source>
</evidence>
<evidence type="ECO:0000256" key="2">
    <source>
        <dbReference type="ARBA" id="ARBA00008574"/>
    </source>
</evidence>
<feature type="transmembrane region" description="Helical" evidence="8">
    <location>
        <begin position="88"/>
        <end position="108"/>
    </location>
</feature>
<comment type="domain">
    <text evidence="8">The DHHC domain is required for palmitoyltransferase activity.</text>
</comment>
<dbReference type="PROSITE" id="PS50216">
    <property type="entry name" value="DHHC"/>
    <property type="match status" value="1"/>
</dbReference>
<proteinExistence type="inferred from homology"/>
<evidence type="ECO:0000256" key="7">
    <source>
        <dbReference type="ARBA" id="ARBA00023315"/>
    </source>
</evidence>
<gene>
    <name evidence="11" type="ORF">Din_021652</name>
    <name evidence="12" type="ORF">Din_021654</name>
</gene>
<evidence type="ECO:0000256" key="9">
    <source>
        <dbReference type="SAM" id="MobiDB-lite"/>
    </source>
</evidence>
<dbReference type="GO" id="GO:0005794">
    <property type="term" value="C:Golgi apparatus"/>
    <property type="evidence" value="ECO:0007669"/>
    <property type="project" value="TreeGrafter"/>
</dbReference>
<dbReference type="GO" id="GO:0005783">
    <property type="term" value="C:endoplasmic reticulum"/>
    <property type="evidence" value="ECO:0007669"/>
    <property type="project" value="TreeGrafter"/>
</dbReference>
<accession>A0A5B7A9S9</accession>
<name>A0A5B7A9S9_DAVIN</name>
<evidence type="ECO:0000256" key="5">
    <source>
        <dbReference type="ARBA" id="ARBA00022989"/>
    </source>
</evidence>
<evidence type="ECO:0000259" key="10">
    <source>
        <dbReference type="Pfam" id="PF01529"/>
    </source>
</evidence>
<comment type="catalytic activity">
    <reaction evidence="8">
        <text>L-cysteinyl-[protein] + hexadecanoyl-CoA = S-hexadecanoyl-L-cysteinyl-[protein] + CoA</text>
        <dbReference type="Rhea" id="RHEA:36683"/>
        <dbReference type="Rhea" id="RHEA-COMP:10131"/>
        <dbReference type="Rhea" id="RHEA-COMP:11032"/>
        <dbReference type="ChEBI" id="CHEBI:29950"/>
        <dbReference type="ChEBI" id="CHEBI:57287"/>
        <dbReference type="ChEBI" id="CHEBI:57379"/>
        <dbReference type="ChEBI" id="CHEBI:74151"/>
        <dbReference type="EC" id="2.3.1.225"/>
    </reaction>
</comment>
<dbReference type="GO" id="GO:0019706">
    <property type="term" value="F:protein-cysteine S-palmitoyltransferase activity"/>
    <property type="evidence" value="ECO:0007669"/>
    <property type="project" value="UniProtKB-EC"/>
</dbReference>
<feature type="compositionally biased region" description="Polar residues" evidence="9">
    <location>
        <begin position="1"/>
        <end position="19"/>
    </location>
</feature>
<dbReference type="InterPro" id="IPR001594">
    <property type="entry name" value="Palmitoyltrfase_DHHC"/>
</dbReference>
<evidence type="ECO:0000256" key="4">
    <source>
        <dbReference type="ARBA" id="ARBA00022692"/>
    </source>
</evidence>
<dbReference type="EMBL" id="GHES01021654">
    <property type="protein sequence ID" value="MPA52213.1"/>
    <property type="molecule type" value="Transcribed_RNA"/>
</dbReference>
<keyword evidence="3 8" id="KW-0808">Transferase</keyword>
<dbReference type="AlphaFoldDB" id="A0A5B7A9S9"/>
<evidence type="ECO:0000256" key="1">
    <source>
        <dbReference type="ARBA" id="ARBA00004127"/>
    </source>
</evidence>
<feature type="compositionally biased region" description="Polar residues" evidence="9">
    <location>
        <begin position="425"/>
        <end position="436"/>
    </location>
</feature>
<comment type="similarity">
    <text evidence="2 8">Belongs to the DHHC palmitoyltransferase family.</text>
</comment>